<sequence length="89" mass="10443">MSAEKCILDRFIRRIVSVIINVRRPIKTIRRHPLTVAYSSTVRDEDLVPIPLIDPDRNGEVLGVRYNERQRFYYKSGLTPEEVVFDKVL</sequence>
<dbReference type="EMBL" id="JPKY01000045">
    <property type="protein sequence ID" value="KFH44629.1"/>
    <property type="molecule type" value="Genomic_DNA"/>
</dbReference>
<dbReference type="InterPro" id="IPR044053">
    <property type="entry name" value="AsaB-like"/>
</dbReference>
<organism evidence="2 3">
    <name type="scientific">Hapsidospora chrysogenum (strain ATCC 11550 / CBS 779.69 / DSM 880 / IAM 14645 / JCM 23072 / IMI 49137)</name>
    <name type="common">Acremonium chrysogenum</name>
    <dbReference type="NCBI Taxonomy" id="857340"/>
    <lineage>
        <taxon>Eukaryota</taxon>
        <taxon>Fungi</taxon>
        <taxon>Dikarya</taxon>
        <taxon>Ascomycota</taxon>
        <taxon>Pezizomycotina</taxon>
        <taxon>Sordariomycetes</taxon>
        <taxon>Hypocreomycetidae</taxon>
        <taxon>Hypocreales</taxon>
        <taxon>Bionectriaceae</taxon>
        <taxon>Hapsidospora</taxon>
    </lineage>
</organism>
<accession>A0A086T5J7</accession>
<evidence type="ECO:0000313" key="2">
    <source>
        <dbReference type="EMBL" id="KFH44629.1"/>
    </source>
</evidence>
<gene>
    <name evidence="2" type="ORF">ACRE_045690</name>
</gene>
<comment type="similarity">
    <text evidence="1">Belongs to the asaB hydroxylase/desaturase family.</text>
</comment>
<dbReference type="OrthoDB" id="412788at2759"/>
<dbReference type="AlphaFoldDB" id="A0A086T5J7"/>
<dbReference type="Proteomes" id="UP000029964">
    <property type="component" value="Unassembled WGS sequence"/>
</dbReference>
<comment type="caution">
    <text evidence="2">The sequence shown here is derived from an EMBL/GenBank/DDBJ whole genome shotgun (WGS) entry which is preliminary data.</text>
</comment>
<dbReference type="PANTHER" id="PTHR34598:SF3">
    <property type="entry name" value="OXIDOREDUCTASE AN1597"/>
    <property type="match status" value="1"/>
</dbReference>
<dbReference type="PANTHER" id="PTHR34598">
    <property type="entry name" value="BLL6449 PROTEIN"/>
    <property type="match status" value="1"/>
</dbReference>
<protein>
    <submittedName>
        <fullName evidence="2">Uncharacterized protein</fullName>
    </submittedName>
</protein>
<name>A0A086T5J7_HAPC1</name>
<reference evidence="3" key="1">
    <citation type="journal article" date="2014" name="Genome Announc.">
        <title>Genome sequence and annotation of Acremonium chrysogenum, producer of the beta-lactam antibiotic cephalosporin C.</title>
        <authorList>
            <person name="Terfehr D."/>
            <person name="Dahlmann T.A."/>
            <person name="Specht T."/>
            <person name="Zadra I."/>
            <person name="Kuernsteiner H."/>
            <person name="Kueck U."/>
        </authorList>
    </citation>
    <scope>NUCLEOTIDE SEQUENCE [LARGE SCALE GENOMIC DNA]</scope>
    <source>
        <strain evidence="3">ATCC 11550 / CBS 779.69 / DSM 880 / IAM 14645 / JCM 23072 / IMI 49137</strain>
    </source>
</reference>
<evidence type="ECO:0000256" key="1">
    <source>
        <dbReference type="ARBA" id="ARBA00023604"/>
    </source>
</evidence>
<proteinExistence type="inferred from homology"/>
<dbReference type="STRING" id="857340.A0A086T5J7"/>
<dbReference type="GO" id="GO:0016491">
    <property type="term" value="F:oxidoreductase activity"/>
    <property type="evidence" value="ECO:0007669"/>
    <property type="project" value="InterPro"/>
</dbReference>
<dbReference type="HOGENOM" id="CLU_2454181_0_0_1"/>
<evidence type="ECO:0000313" key="3">
    <source>
        <dbReference type="Proteomes" id="UP000029964"/>
    </source>
</evidence>
<keyword evidence="3" id="KW-1185">Reference proteome</keyword>